<keyword evidence="4" id="KW-0812">Transmembrane</keyword>
<evidence type="ECO:0000256" key="3">
    <source>
        <dbReference type="PROSITE-ProRule" id="PRU00221"/>
    </source>
</evidence>
<dbReference type="PANTHER" id="PTHR22847">
    <property type="entry name" value="WD40 REPEAT PROTEIN"/>
    <property type="match status" value="1"/>
</dbReference>
<dbReference type="Proteomes" id="UP000238479">
    <property type="component" value="Chromosome 2"/>
</dbReference>
<dbReference type="SMART" id="SM00320">
    <property type="entry name" value="WD40"/>
    <property type="match status" value="5"/>
</dbReference>
<dbReference type="InterPro" id="IPR015943">
    <property type="entry name" value="WD40/YVTN_repeat-like_dom_sf"/>
</dbReference>
<evidence type="ECO:0000313" key="6">
    <source>
        <dbReference type="EMBL" id="PRQ53667.1"/>
    </source>
</evidence>
<sequence>MTSSYSPYSRIIFTCRLYLPKLVSILSLFTVVSEIIVSYLIFPMAEPSPPAPAPPTMSENQNPSSAWPATHMTDVDVDALAHCTSYLSLQDVSNMAMTCKYLQKVAYSDSIWRRFFRESWPQQTPAFASPTSRVREAYLRRRTDLLQFKFSDPVVADFITDRKPVDHILLNEKHIIFSKGSVIQVIKIDDWLSGRDSVVTLSDHSARITCMRLFSLNETSLYRSEAQRKENVLVTSSSDHGIRLWWKGACRRCFTGHKGSVTALSDKLLGNGTGKVLASGGEDGTVRLWSLTSSGRRGQHALKATFYGHEKPIKLMSVAGHKTSILVTVTGDSKVRLWDAAAQSAVPSSSCVGMTSIPGPLINMKCHEQLLYLAAGSSVAVIDLRTMRKVLPYSIDEKLCSFDAIPSKSLCCVGSSNGRAMLYDIRRVKLPNSKAEPVTELDGGHIGPLTHLNMDSYKIVTGGRGRGDSHVNIWESNTGALVSSLTCDLEEASMDALAVNGCQIVTANTSHMEDSGVLRYRDFSNASCPAVNSEGDDRVSKFWNPQSYSDSD</sequence>
<keyword evidence="1 3" id="KW-0853">WD repeat</keyword>
<dbReference type="InterPro" id="IPR036047">
    <property type="entry name" value="F-box-like_dom_sf"/>
</dbReference>
<protein>
    <submittedName>
        <fullName evidence="6">Putative transcription factor WD40-like family</fullName>
    </submittedName>
</protein>
<organism evidence="6 7">
    <name type="scientific">Rosa chinensis</name>
    <name type="common">China rose</name>
    <dbReference type="NCBI Taxonomy" id="74649"/>
    <lineage>
        <taxon>Eukaryota</taxon>
        <taxon>Viridiplantae</taxon>
        <taxon>Streptophyta</taxon>
        <taxon>Embryophyta</taxon>
        <taxon>Tracheophyta</taxon>
        <taxon>Spermatophyta</taxon>
        <taxon>Magnoliopsida</taxon>
        <taxon>eudicotyledons</taxon>
        <taxon>Gunneridae</taxon>
        <taxon>Pentapetalae</taxon>
        <taxon>rosids</taxon>
        <taxon>fabids</taxon>
        <taxon>Rosales</taxon>
        <taxon>Rosaceae</taxon>
        <taxon>Rosoideae</taxon>
        <taxon>Rosoideae incertae sedis</taxon>
        <taxon>Rosa</taxon>
    </lineage>
</organism>
<dbReference type="SUPFAM" id="SSF50978">
    <property type="entry name" value="WD40 repeat-like"/>
    <property type="match status" value="1"/>
</dbReference>
<proteinExistence type="predicted"/>
<keyword evidence="4" id="KW-0472">Membrane</keyword>
<evidence type="ECO:0000256" key="4">
    <source>
        <dbReference type="SAM" id="Phobius"/>
    </source>
</evidence>
<keyword evidence="2" id="KW-0677">Repeat</keyword>
<comment type="caution">
    <text evidence="6">The sequence shown here is derived from an EMBL/GenBank/DDBJ whole genome shotgun (WGS) entry which is preliminary data.</text>
</comment>
<dbReference type="Pfam" id="PF00400">
    <property type="entry name" value="WD40"/>
    <property type="match status" value="3"/>
</dbReference>
<accession>A0A2P6S4Q4</accession>
<dbReference type="EMBL" id="PDCK01000040">
    <property type="protein sequence ID" value="PRQ53667.1"/>
    <property type="molecule type" value="Genomic_DNA"/>
</dbReference>
<reference evidence="6 7" key="1">
    <citation type="journal article" date="2018" name="Nat. Genet.">
        <title>The Rosa genome provides new insights in the design of modern roses.</title>
        <authorList>
            <person name="Bendahmane M."/>
        </authorList>
    </citation>
    <scope>NUCLEOTIDE SEQUENCE [LARGE SCALE GENOMIC DNA]</scope>
    <source>
        <strain evidence="7">cv. Old Blush</strain>
    </source>
</reference>
<dbReference type="OrthoDB" id="727118at2759"/>
<feature type="domain" description="F-box" evidence="5">
    <location>
        <begin position="82"/>
        <end position="117"/>
    </location>
</feature>
<dbReference type="Gene3D" id="2.130.10.10">
    <property type="entry name" value="YVTN repeat-like/Quinoprotein amine dehydrogenase"/>
    <property type="match status" value="2"/>
</dbReference>
<evidence type="ECO:0000256" key="1">
    <source>
        <dbReference type="ARBA" id="ARBA00022574"/>
    </source>
</evidence>
<dbReference type="PANTHER" id="PTHR22847:SF746">
    <property type="entry name" value="OS01G0185400 PROTEIN"/>
    <property type="match status" value="1"/>
</dbReference>
<evidence type="ECO:0000259" key="5">
    <source>
        <dbReference type="Pfam" id="PF12937"/>
    </source>
</evidence>
<name>A0A2P6S4Q4_ROSCH</name>
<dbReference type="Pfam" id="PF12937">
    <property type="entry name" value="F-box-like"/>
    <property type="match status" value="1"/>
</dbReference>
<dbReference type="InterPro" id="IPR001810">
    <property type="entry name" value="F-box_dom"/>
</dbReference>
<feature type="repeat" description="WD" evidence="3">
    <location>
        <begin position="306"/>
        <end position="348"/>
    </location>
</feature>
<dbReference type="OMA" id="RASAYCD"/>
<feature type="repeat" description="WD" evidence="3">
    <location>
        <begin position="254"/>
        <end position="299"/>
    </location>
</feature>
<dbReference type="Gramene" id="PRQ53667">
    <property type="protein sequence ID" value="PRQ53667"/>
    <property type="gene ID" value="RchiOBHm_Chr2g0169041"/>
</dbReference>
<dbReference type="STRING" id="74649.A0A2P6S4Q4"/>
<keyword evidence="4" id="KW-1133">Transmembrane helix</keyword>
<dbReference type="AlphaFoldDB" id="A0A2P6S4Q4"/>
<feature type="transmembrane region" description="Helical" evidence="4">
    <location>
        <begin position="21"/>
        <end position="42"/>
    </location>
</feature>
<dbReference type="PROSITE" id="PS50082">
    <property type="entry name" value="WD_REPEATS_2"/>
    <property type="match status" value="2"/>
</dbReference>
<gene>
    <name evidence="6" type="ORF">RchiOBHm_Chr2g0169041</name>
</gene>
<dbReference type="InterPro" id="IPR001680">
    <property type="entry name" value="WD40_rpt"/>
</dbReference>
<dbReference type="PROSITE" id="PS50294">
    <property type="entry name" value="WD_REPEATS_REGION"/>
    <property type="match status" value="1"/>
</dbReference>
<keyword evidence="7" id="KW-1185">Reference proteome</keyword>
<dbReference type="Gene3D" id="1.20.1280.50">
    <property type="match status" value="1"/>
</dbReference>
<dbReference type="SUPFAM" id="SSF81383">
    <property type="entry name" value="F-box domain"/>
    <property type="match status" value="1"/>
</dbReference>
<evidence type="ECO:0000313" key="7">
    <source>
        <dbReference type="Proteomes" id="UP000238479"/>
    </source>
</evidence>
<evidence type="ECO:0000256" key="2">
    <source>
        <dbReference type="ARBA" id="ARBA00022737"/>
    </source>
</evidence>
<dbReference type="InterPro" id="IPR036322">
    <property type="entry name" value="WD40_repeat_dom_sf"/>
</dbReference>